<reference evidence="2 3" key="1">
    <citation type="submission" date="2016-11" db="EMBL/GenBank/DDBJ databases">
        <authorList>
            <person name="Jaros S."/>
            <person name="Januszkiewicz K."/>
            <person name="Wedrychowicz H."/>
        </authorList>
    </citation>
    <scope>NUCLEOTIDE SEQUENCE [LARGE SCALE GENOMIC DNA]</scope>
    <source>
        <strain evidence="2 3">DSM 15480</strain>
    </source>
</reference>
<protein>
    <recommendedName>
        <fullName evidence="4">DUF2178 domain-containing protein</fullName>
    </recommendedName>
</protein>
<sequence>MKSKSGFYKLLCLAGFLLSMVVITFHSMGLLPRNLYIMLHGFCSCIFIIGLIFTIRNALEGHDPAMRKLRTIEDQDERNILIRRQAAAVSGNVLQWLLMIAALICIGLGAPIWIGFLMIGLSLLKLGVEFCLSIYYGDKL</sequence>
<accession>A0A1M6JSV2</accession>
<name>A0A1M6JSV2_9FIRM</name>
<proteinExistence type="predicted"/>
<organism evidence="2 3">
    <name type="scientific">Hespellia stercorisuis DSM 15480</name>
    <dbReference type="NCBI Taxonomy" id="1121950"/>
    <lineage>
        <taxon>Bacteria</taxon>
        <taxon>Bacillati</taxon>
        <taxon>Bacillota</taxon>
        <taxon>Clostridia</taxon>
        <taxon>Lachnospirales</taxon>
        <taxon>Lachnospiraceae</taxon>
        <taxon>Hespellia</taxon>
    </lineage>
</organism>
<dbReference type="RefSeq" id="WP_073105180.1">
    <property type="nucleotide sequence ID" value="NZ_FQZY01000010.1"/>
</dbReference>
<feature type="transmembrane region" description="Helical" evidence="1">
    <location>
        <begin position="35"/>
        <end position="59"/>
    </location>
</feature>
<dbReference type="OrthoDB" id="2194123at2"/>
<feature type="transmembrane region" description="Helical" evidence="1">
    <location>
        <begin position="116"/>
        <end position="136"/>
    </location>
</feature>
<keyword evidence="1" id="KW-0812">Transmembrane</keyword>
<feature type="transmembrane region" description="Helical" evidence="1">
    <location>
        <begin position="93"/>
        <end position="110"/>
    </location>
</feature>
<evidence type="ECO:0000313" key="3">
    <source>
        <dbReference type="Proteomes" id="UP000184301"/>
    </source>
</evidence>
<dbReference type="EMBL" id="FQZY01000010">
    <property type="protein sequence ID" value="SHJ49749.1"/>
    <property type="molecule type" value="Genomic_DNA"/>
</dbReference>
<dbReference type="STRING" id="1121950.SAMN02745243_00712"/>
<dbReference type="Proteomes" id="UP000184301">
    <property type="component" value="Unassembled WGS sequence"/>
</dbReference>
<evidence type="ECO:0000313" key="2">
    <source>
        <dbReference type="EMBL" id="SHJ49749.1"/>
    </source>
</evidence>
<evidence type="ECO:0008006" key="4">
    <source>
        <dbReference type="Google" id="ProtNLM"/>
    </source>
</evidence>
<keyword evidence="3" id="KW-1185">Reference proteome</keyword>
<evidence type="ECO:0000256" key="1">
    <source>
        <dbReference type="SAM" id="Phobius"/>
    </source>
</evidence>
<gene>
    <name evidence="2" type="ORF">SAMN02745243_00712</name>
</gene>
<feature type="transmembrane region" description="Helical" evidence="1">
    <location>
        <begin position="7"/>
        <end position="29"/>
    </location>
</feature>
<keyword evidence="1" id="KW-0472">Membrane</keyword>
<dbReference type="AlphaFoldDB" id="A0A1M6JSV2"/>
<keyword evidence="1" id="KW-1133">Transmembrane helix</keyword>